<geneLocation type="plasmid" evidence="1">
    <name>p3</name>
</geneLocation>
<dbReference type="RefSeq" id="WP_349283035.1">
    <property type="nucleotide sequence ID" value="NZ_CP157678.1"/>
</dbReference>
<dbReference type="AlphaFoldDB" id="A0AAU7LZF8"/>
<name>A0AAU7LZF8_9BURK</name>
<keyword evidence="1" id="KW-0614">Plasmid</keyword>
<dbReference type="EMBL" id="CP157678">
    <property type="protein sequence ID" value="XBP73079.1"/>
    <property type="molecule type" value="Genomic_DNA"/>
</dbReference>
<sequence>MHSAAALDENFGVLLAEFTAGDPMREGVLGFREQWNVKHYWDFPRSQVRVA</sequence>
<evidence type="ECO:0000313" key="1">
    <source>
        <dbReference type="EMBL" id="XBP73079.1"/>
    </source>
</evidence>
<proteinExistence type="predicted"/>
<protein>
    <submittedName>
        <fullName evidence="1">Uncharacterized protein</fullName>
    </submittedName>
</protein>
<accession>A0AAU7LZF8</accession>
<organism evidence="1">
    <name type="scientific">Polaromonas hydrogenivorans</name>
    <dbReference type="NCBI Taxonomy" id="335476"/>
    <lineage>
        <taxon>Bacteria</taxon>
        <taxon>Pseudomonadati</taxon>
        <taxon>Pseudomonadota</taxon>
        <taxon>Betaproteobacteria</taxon>
        <taxon>Burkholderiales</taxon>
        <taxon>Comamonadaceae</taxon>
        <taxon>Polaromonas</taxon>
    </lineage>
</organism>
<gene>
    <name evidence="1" type="ORF">ABLV49_24190</name>
</gene>
<reference evidence="1" key="1">
    <citation type="submission" date="2024-05" db="EMBL/GenBank/DDBJ databases">
        <authorList>
            <person name="Bunk B."/>
            <person name="Swiderski J."/>
            <person name="Sproer C."/>
            <person name="Thiel V."/>
        </authorList>
    </citation>
    <scope>NUCLEOTIDE SEQUENCE</scope>
    <source>
        <strain evidence="1">DSM 17735</strain>
        <plasmid evidence="1">p3</plasmid>
    </source>
</reference>